<reference evidence="2" key="1">
    <citation type="submission" date="2018-02" db="EMBL/GenBank/DDBJ databases">
        <title>Rhizophora mucronata_Transcriptome.</title>
        <authorList>
            <person name="Meera S.P."/>
            <person name="Sreeshan A."/>
            <person name="Augustine A."/>
        </authorList>
    </citation>
    <scope>NUCLEOTIDE SEQUENCE</scope>
    <source>
        <tissue evidence="2">Leaf</tissue>
    </source>
</reference>
<evidence type="ECO:0000313" key="2">
    <source>
        <dbReference type="EMBL" id="MBX36384.1"/>
    </source>
</evidence>
<keyword evidence="1" id="KW-0472">Membrane</keyword>
<keyword evidence="1" id="KW-1133">Transmembrane helix</keyword>
<accession>A0A2P2N1N2</accession>
<dbReference type="EMBL" id="GGEC01055900">
    <property type="protein sequence ID" value="MBX36384.1"/>
    <property type="molecule type" value="Transcribed_RNA"/>
</dbReference>
<dbReference type="AlphaFoldDB" id="A0A2P2N1N2"/>
<sequence length="36" mass="4060">MKRSGLSGEIALLVRNLVIVFSHAFFTSCSIIQRQH</sequence>
<organism evidence="2">
    <name type="scientific">Rhizophora mucronata</name>
    <name type="common">Asiatic mangrove</name>
    <dbReference type="NCBI Taxonomy" id="61149"/>
    <lineage>
        <taxon>Eukaryota</taxon>
        <taxon>Viridiplantae</taxon>
        <taxon>Streptophyta</taxon>
        <taxon>Embryophyta</taxon>
        <taxon>Tracheophyta</taxon>
        <taxon>Spermatophyta</taxon>
        <taxon>Magnoliopsida</taxon>
        <taxon>eudicotyledons</taxon>
        <taxon>Gunneridae</taxon>
        <taxon>Pentapetalae</taxon>
        <taxon>rosids</taxon>
        <taxon>fabids</taxon>
        <taxon>Malpighiales</taxon>
        <taxon>Rhizophoraceae</taxon>
        <taxon>Rhizophora</taxon>
    </lineage>
</organism>
<evidence type="ECO:0000256" key="1">
    <source>
        <dbReference type="SAM" id="Phobius"/>
    </source>
</evidence>
<name>A0A2P2N1N2_RHIMU</name>
<protein>
    <submittedName>
        <fullName evidence="2">Uncharacterized protein</fullName>
    </submittedName>
</protein>
<dbReference type="PROSITE" id="PS51257">
    <property type="entry name" value="PROKAR_LIPOPROTEIN"/>
    <property type="match status" value="1"/>
</dbReference>
<feature type="transmembrane region" description="Helical" evidence="1">
    <location>
        <begin position="12"/>
        <end position="33"/>
    </location>
</feature>
<proteinExistence type="predicted"/>
<keyword evidence="1" id="KW-0812">Transmembrane</keyword>